<dbReference type="InterPro" id="IPR056375">
    <property type="entry name" value="Idi_bact"/>
</dbReference>
<comment type="pathway">
    <text evidence="1 10">Isoprenoid biosynthesis; dimethylallyl diphosphate biosynthesis; dimethylallyl diphosphate from isopentenyl diphosphate: step 1/1.</text>
</comment>
<keyword evidence="14" id="KW-1185">Reference proteome</keyword>
<organism evidence="13 14">
    <name type="scientific">Labedaea rhizosphaerae</name>
    <dbReference type="NCBI Taxonomy" id="598644"/>
    <lineage>
        <taxon>Bacteria</taxon>
        <taxon>Bacillati</taxon>
        <taxon>Actinomycetota</taxon>
        <taxon>Actinomycetes</taxon>
        <taxon>Pseudonocardiales</taxon>
        <taxon>Pseudonocardiaceae</taxon>
        <taxon>Labedaea</taxon>
    </lineage>
</organism>
<name>A0A4R6SEA6_LABRH</name>
<protein>
    <recommendedName>
        <fullName evidence="3 10">Isopentenyl-diphosphate Delta-isomerase</fullName>
        <shortName evidence="10">IPP isomerase</shortName>
        <ecNumber evidence="3 10">5.3.3.2</ecNumber>
    </recommendedName>
    <alternativeName>
        <fullName evidence="10">IPP:DMAPP isomerase</fullName>
    </alternativeName>
    <alternativeName>
        <fullName evidence="10">Isopentenyl pyrophosphate isomerase</fullName>
    </alternativeName>
</protein>
<keyword evidence="9 10" id="KW-0413">Isomerase</keyword>
<dbReference type="SUPFAM" id="SSF55811">
    <property type="entry name" value="Nudix"/>
    <property type="match status" value="1"/>
</dbReference>
<evidence type="ECO:0000256" key="4">
    <source>
        <dbReference type="ARBA" id="ARBA00022490"/>
    </source>
</evidence>
<evidence type="ECO:0000256" key="3">
    <source>
        <dbReference type="ARBA" id="ARBA00012057"/>
    </source>
</evidence>
<feature type="binding site" evidence="10">
    <location>
        <position position="37"/>
    </location>
    <ligand>
        <name>Mn(2+)</name>
        <dbReference type="ChEBI" id="CHEBI:29035"/>
    </ligand>
</feature>
<feature type="binding site" evidence="10">
    <location>
        <position position="74"/>
    </location>
    <ligand>
        <name>Mn(2+)</name>
        <dbReference type="ChEBI" id="CHEBI:29035"/>
    </ligand>
</feature>
<reference evidence="13 14" key="1">
    <citation type="submission" date="2019-03" db="EMBL/GenBank/DDBJ databases">
        <title>Genomic Encyclopedia of Type Strains, Phase IV (KMG-IV): sequencing the most valuable type-strain genomes for metagenomic binning, comparative biology and taxonomic classification.</title>
        <authorList>
            <person name="Goeker M."/>
        </authorList>
    </citation>
    <scope>NUCLEOTIDE SEQUENCE [LARGE SCALE GENOMIC DNA]</scope>
    <source>
        <strain evidence="13 14">DSM 45361</strain>
    </source>
</reference>
<dbReference type="InterPro" id="IPR000086">
    <property type="entry name" value="NUDIX_hydrolase_dom"/>
</dbReference>
<dbReference type="EC" id="5.3.3.2" evidence="3 10"/>
<comment type="catalytic activity">
    <reaction evidence="10">
        <text>isopentenyl diphosphate = dimethylallyl diphosphate</text>
        <dbReference type="Rhea" id="RHEA:23284"/>
        <dbReference type="ChEBI" id="CHEBI:57623"/>
        <dbReference type="ChEBI" id="CHEBI:128769"/>
        <dbReference type="EC" id="5.3.3.2"/>
    </reaction>
</comment>
<evidence type="ECO:0000313" key="13">
    <source>
        <dbReference type="EMBL" id="TDP98044.1"/>
    </source>
</evidence>
<evidence type="ECO:0000313" key="14">
    <source>
        <dbReference type="Proteomes" id="UP000295444"/>
    </source>
</evidence>
<sequence length="201" mass="21813">MVTPVMTDELVVLLDEHGNTLGHAPKATVHTTTTPLHLAFSCYVFDPDGRFLLSRRALGKKTWPGVWTNSCCGHPSPGEPVADAVTRRLADEVGLVVDDLTLVLPAFRYRAVMPDGVVENELCPVFRAVTSAEPVANPAEVDDVEWVAWPEFTREVLDGTRPVSPWCRLQVEELAALGPDPVRWAAGDVDALPPAARVLTG</sequence>
<dbReference type="Pfam" id="PF00293">
    <property type="entry name" value="NUDIX"/>
    <property type="match status" value="1"/>
</dbReference>
<proteinExistence type="inferred from homology"/>
<dbReference type="InterPro" id="IPR015797">
    <property type="entry name" value="NUDIX_hydrolase-like_dom_sf"/>
</dbReference>
<evidence type="ECO:0000256" key="7">
    <source>
        <dbReference type="ARBA" id="ARBA00023211"/>
    </source>
</evidence>
<keyword evidence="7 10" id="KW-0464">Manganese</keyword>
<comment type="function">
    <text evidence="10">Catalyzes the 1,3-allylic rearrangement of the homoallylic substrate isopentenyl (IPP) to its highly electrophilic allylic isomer, dimethylallyl diphosphate (DMAPP).</text>
</comment>
<keyword evidence="6 10" id="KW-0460">Magnesium</keyword>
<feature type="binding site" evidence="10">
    <location>
        <position position="30"/>
    </location>
    <ligand>
        <name>Mn(2+)</name>
        <dbReference type="ChEBI" id="CHEBI:29035"/>
    </ligand>
</feature>
<dbReference type="NCBIfam" id="TIGR02150">
    <property type="entry name" value="IPP_isom_1"/>
    <property type="match status" value="1"/>
</dbReference>
<keyword evidence="5 10" id="KW-0479">Metal-binding</keyword>
<keyword evidence="4 10" id="KW-0963">Cytoplasm</keyword>
<dbReference type="PIRSF" id="PIRSF018427">
    <property type="entry name" value="Isopntndiph_ism"/>
    <property type="match status" value="1"/>
</dbReference>
<dbReference type="UniPathway" id="UPA00059">
    <property type="reaction ID" value="UER00104"/>
</dbReference>
<dbReference type="NCBIfam" id="NF002995">
    <property type="entry name" value="PRK03759.1"/>
    <property type="match status" value="1"/>
</dbReference>
<dbReference type="Proteomes" id="UP000295444">
    <property type="component" value="Unassembled WGS sequence"/>
</dbReference>
<dbReference type="GO" id="GO:0046872">
    <property type="term" value="F:metal ion binding"/>
    <property type="evidence" value="ECO:0007669"/>
    <property type="project" value="UniProtKB-KW"/>
</dbReference>
<dbReference type="HAMAP" id="MF_00202">
    <property type="entry name" value="Idi"/>
    <property type="match status" value="1"/>
</dbReference>
<feature type="binding site" evidence="10">
    <location>
        <position position="121"/>
    </location>
    <ligand>
        <name>Mn(2+)</name>
        <dbReference type="ChEBI" id="CHEBI:29035"/>
    </ligand>
</feature>
<dbReference type="PROSITE" id="PS51462">
    <property type="entry name" value="NUDIX"/>
    <property type="match status" value="1"/>
</dbReference>
<feature type="binding site" evidence="10">
    <location>
        <position position="119"/>
    </location>
    <ligand>
        <name>Mn(2+)</name>
        <dbReference type="ChEBI" id="CHEBI:29035"/>
    </ligand>
</feature>
<feature type="active site" evidence="10 11">
    <location>
        <position position="121"/>
    </location>
</feature>
<gene>
    <name evidence="10" type="primary">idi</name>
    <name evidence="13" type="ORF">EV186_1031024</name>
</gene>
<dbReference type="InterPro" id="IPR011876">
    <property type="entry name" value="IsopentenylPP_isomerase_typ1"/>
</dbReference>
<dbReference type="AlphaFoldDB" id="A0A4R6SEA6"/>
<evidence type="ECO:0000256" key="6">
    <source>
        <dbReference type="ARBA" id="ARBA00022842"/>
    </source>
</evidence>
<feature type="domain" description="Nudix hydrolase" evidence="12">
    <location>
        <begin position="35"/>
        <end position="169"/>
    </location>
</feature>
<feature type="active site" evidence="10 11">
    <location>
        <position position="72"/>
    </location>
</feature>
<comment type="cofactor">
    <cofactor evidence="10">
        <name>Mn(2+)</name>
        <dbReference type="ChEBI" id="CHEBI:29035"/>
    </cofactor>
    <text evidence="10">Binds 1 Mn(2+) ion per subunit.</text>
</comment>
<comment type="caution">
    <text evidence="13">The sequence shown here is derived from an EMBL/GenBank/DDBJ whole genome shotgun (WGS) entry which is preliminary data.</text>
</comment>
<dbReference type="PANTHER" id="PTHR10885">
    <property type="entry name" value="ISOPENTENYL-DIPHOSPHATE DELTA-ISOMERASE"/>
    <property type="match status" value="1"/>
</dbReference>
<comment type="cofactor">
    <cofactor evidence="10">
        <name>Mg(2+)</name>
        <dbReference type="ChEBI" id="CHEBI:18420"/>
    </cofactor>
    <text evidence="10">Binds 1 Mg(2+) ion per subunit. The magnesium ion binds only when substrate is bound.</text>
</comment>
<comment type="subcellular location">
    <subcellularLocation>
        <location evidence="10">Cytoplasm</location>
    </subcellularLocation>
</comment>
<evidence type="ECO:0000256" key="5">
    <source>
        <dbReference type="ARBA" id="ARBA00022723"/>
    </source>
</evidence>
<accession>A0A4R6SEA6</accession>
<evidence type="ECO:0000256" key="8">
    <source>
        <dbReference type="ARBA" id="ARBA00023229"/>
    </source>
</evidence>
<dbReference type="GO" id="GO:0050992">
    <property type="term" value="P:dimethylallyl diphosphate biosynthetic process"/>
    <property type="evidence" value="ECO:0007669"/>
    <property type="project" value="UniProtKB-UniRule"/>
</dbReference>
<comment type="similarity">
    <text evidence="2 10">Belongs to the IPP isomerase type 1 family.</text>
</comment>
<evidence type="ECO:0000256" key="9">
    <source>
        <dbReference type="ARBA" id="ARBA00023235"/>
    </source>
</evidence>
<keyword evidence="8 10" id="KW-0414">Isoprene biosynthesis</keyword>
<dbReference type="Gene3D" id="3.90.79.10">
    <property type="entry name" value="Nucleoside Triphosphate Pyrophosphohydrolase"/>
    <property type="match status" value="1"/>
</dbReference>
<dbReference type="CDD" id="cd02885">
    <property type="entry name" value="NUDIX_IPP_Isomerase"/>
    <property type="match status" value="1"/>
</dbReference>
<evidence type="ECO:0000256" key="11">
    <source>
        <dbReference type="PIRSR" id="PIRSR018427-1"/>
    </source>
</evidence>
<feature type="binding site" evidence="10">
    <location>
        <position position="92"/>
    </location>
    <ligand>
        <name>Mg(2+)</name>
        <dbReference type="ChEBI" id="CHEBI:18420"/>
    </ligand>
</feature>
<dbReference type="GO" id="GO:0008299">
    <property type="term" value="P:isoprenoid biosynthetic process"/>
    <property type="evidence" value="ECO:0007669"/>
    <property type="project" value="UniProtKB-UniRule"/>
</dbReference>
<dbReference type="GO" id="GO:0005737">
    <property type="term" value="C:cytoplasm"/>
    <property type="evidence" value="ECO:0007669"/>
    <property type="project" value="UniProtKB-SubCell"/>
</dbReference>
<evidence type="ECO:0000259" key="12">
    <source>
        <dbReference type="PROSITE" id="PS51462"/>
    </source>
</evidence>
<dbReference type="PANTHER" id="PTHR10885:SF0">
    <property type="entry name" value="ISOPENTENYL-DIPHOSPHATE DELTA-ISOMERASE"/>
    <property type="match status" value="1"/>
</dbReference>
<evidence type="ECO:0000256" key="2">
    <source>
        <dbReference type="ARBA" id="ARBA00007579"/>
    </source>
</evidence>
<dbReference type="GO" id="GO:0004452">
    <property type="term" value="F:isopentenyl-diphosphate delta-isomerase activity"/>
    <property type="evidence" value="ECO:0007669"/>
    <property type="project" value="UniProtKB-UniRule"/>
</dbReference>
<dbReference type="EMBL" id="SNXZ01000003">
    <property type="protein sequence ID" value="TDP98044.1"/>
    <property type="molecule type" value="Genomic_DNA"/>
</dbReference>
<dbReference type="FunFam" id="3.90.79.10:FF:000009">
    <property type="entry name" value="Isopentenyl-diphosphate Delta-isomerase"/>
    <property type="match status" value="1"/>
</dbReference>
<evidence type="ECO:0000256" key="10">
    <source>
        <dbReference type="HAMAP-Rule" id="MF_00202"/>
    </source>
</evidence>
<evidence type="ECO:0000256" key="1">
    <source>
        <dbReference type="ARBA" id="ARBA00004826"/>
    </source>
</evidence>